<dbReference type="Proteomes" id="UP000299102">
    <property type="component" value="Unassembled WGS sequence"/>
</dbReference>
<keyword evidence="2" id="KW-1185">Reference proteome</keyword>
<proteinExistence type="predicted"/>
<gene>
    <name evidence="1" type="ORF">EVAR_11816_1</name>
</gene>
<dbReference type="AlphaFoldDB" id="A0A4C1UPF5"/>
<reference evidence="1 2" key="1">
    <citation type="journal article" date="2019" name="Commun. Biol.">
        <title>The bagworm genome reveals a unique fibroin gene that provides high tensile strength.</title>
        <authorList>
            <person name="Kono N."/>
            <person name="Nakamura H."/>
            <person name="Ohtoshi R."/>
            <person name="Tomita M."/>
            <person name="Numata K."/>
            <person name="Arakawa K."/>
        </authorList>
    </citation>
    <scope>NUCLEOTIDE SEQUENCE [LARGE SCALE GENOMIC DNA]</scope>
</reference>
<comment type="caution">
    <text evidence="1">The sequence shown here is derived from an EMBL/GenBank/DDBJ whole genome shotgun (WGS) entry which is preliminary data.</text>
</comment>
<name>A0A4C1UPF5_EUMVA</name>
<evidence type="ECO:0000313" key="1">
    <source>
        <dbReference type="EMBL" id="GBP28353.1"/>
    </source>
</evidence>
<accession>A0A4C1UPF5</accession>
<evidence type="ECO:0000313" key="2">
    <source>
        <dbReference type="Proteomes" id="UP000299102"/>
    </source>
</evidence>
<organism evidence="1 2">
    <name type="scientific">Eumeta variegata</name>
    <name type="common">Bagworm moth</name>
    <name type="synonym">Eumeta japonica</name>
    <dbReference type="NCBI Taxonomy" id="151549"/>
    <lineage>
        <taxon>Eukaryota</taxon>
        <taxon>Metazoa</taxon>
        <taxon>Ecdysozoa</taxon>
        <taxon>Arthropoda</taxon>
        <taxon>Hexapoda</taxon>
        <taxon>Insecta</taxon>
        <taxon>Pterygota</taxon>
        <taxon>Neoptera</taxon>
        <taxon>Endopterygota</taxon>
        <taxon>Lepidoptera</taxon>
        <taxon>Glossata</taxon>
        <taxon>Ditrysia</taxon>
        <taxon>Tineoidea</taxon>
        <taxon>Psychidae</taxon>
        <taxon>Oiketicinae</taxon>
        <taxon>Eumeta</taxon>
    </lineage>
</organism>
<sequence>MRFTKKSPSPMDARNPWGVTNALPDLMEVLWRGEWVTGTVTLDKTHNLSTTTTTYEIDRTMFSELQYNWLPGTEGRRTSPCAGGARIDRAAAGQKYFQ</sequence>
<dbReference type="EMBL" id="BGZK01000205">
    <property type="protein sequence ID" value="GBP28353.1"/>
    <property type="molecule type" value="Genomic_DNA"/>
</dbReference>
<protein>
    <submittedName>
        <fullName evidence="1">Uncharacterized protein</fullName>
    </submittedName>
</protein>